<organism evidence="1 2">
    <name type="scientific">Geoanaerobacter pelophilus</name>
    <dbReference type="NCBI Taxonomy" id="60036"/>
    <lineage>
        <taxon>Bacteria</taxon>
        <taxon>Pseudomonadati</taxon>
        <taxon>Thermodesulfobacteriota</taxon>
        <taxon>Desulfuromonadia</taxon>
        <taxon>Geobacterales</taxon>
        <taxon>Geobacteraceae</taxon>
        <taxon>Geoanaerobacter</taxon>
    </lineage>
</organism>
<protein>
    <submittedName>
        <fullName evidence="1">Uncharacterized protein</fullName>
    </submittedName>
</protein>
<comment type="caution">
    <text evidence="1">The sequence shown here is derived from an EMBL/GenBank/DDBJ whole genome shotgun (WGS) entry which is preliminary data.</text>
</comment>
<dbReference type="RefSeq" id="WP_214171700.1">
    <property type="nucleotide sequence ID" value="NZ_JAHCVJ010000004.1"/>
</dbReference>
<reference evidence="1 2" key="1">
    <citation type="submission" date="2021-05" db="EMBL/GenBank/DDBJ databases">
        <title>The draft genome of Geobacter pelophilus DSM 12255.</title>
        <authorList>
            <person name="Xu Z."/>
            <person name="Masuda Y."/>
            <person name="Itoh H."/>
            <person name="Senoo K."/>
        </authorList>
    </citation>
    <scope>NUCLEOTIDE SEQUENCE [LARGE SCALE GENOMIC DNA]</scope>
    <source>
        <strain evidence="1 2">DSM 12255</strain>
    </source>
</reference>
<name>A0AAW4L9C4_9BACT</name>
<sequence>MKLLAYQKADFSSPIITVHEALRLRRQYPEEWEGKHFYDIIKLRPMVPVDRGAKSSSFAYLGGSGDGHGKGSKGIAHELVQEYVCKLWTWRIRLFGKEFMLKIEETSDEWAVHDDRSGLNYTVDCKLGLSPDSDLYYETAGVIGIEVTDTHKTGPRKKKALARAGLVILELQMIPDWHVANDVKITSEELNLLRKRIFGFLNKGTRLGCLCKPAHVRF</sequence>
<gene>
    <name evidence="1" type="ORF">KI809_11500</name>
</gene>
<dbReference type="EMBL" id="JAHCVJ010000004">
    <property type="protein sequence ID" value="MBT0664926.1"/>
    <property type="molecule type" value="Genomic_DNA"/>
</dbReference>
<evidence type="ECO:0000313" key="2">
    <source>
        <dbReference type="Proteomes" id="UP000811899"/>
    </source>
</evidence>
<keyword evidence="2" id="KW-1185">Reference proteome</keyword>
<accession>A0AAW4L9C4</accession>
<dbReference type="Proteomes" id="UP000811899">
    <property type="component" value="Unassembled WGS sequence"/>
</dbReference>
<proteinExistence type="predicted"/>
<dbReference type="AlphaFoldDB" id="A0AAW4L9C4"/>
<evidence type="ECO:0000313" key="1">
    <source>
        <dbReference type="EMBL" id="MBT0664926.1"/>
    </source>
</evidence>